<gene>
    <name evidence="1" type="ORF">AAFF_G00154820</name>
</gene>
<organism evidence="1 2">
    <name type="scientific">Aldrovandia affinis</name>
    <dbReference type="NCBI Taxonomy" id="143900"/>
    <lineage>
        <taxon>Eukaryota</taxon>
        <taxon>Metazoa</taxon>
        <taxon>Chordata</taxon>
        <taxon>Craniata</taxon>
        <taxon>Vertebrata</taxon>
        <taxon>Euteleostomi</taxon>
        <taxon>Actinopterygii</taxon>
        <taxon>Neopterygii</taxon>
        <taxon>Teleostei</taxon>
        <taxon>Notacanthiformes</taxon>
        <taxon>Halosauridae</taxon>
        <taxon>Aldrovandia</taxon>
    </lineage>
</organism>
<evidence type="ECO:0000313" key="2">
    <source>
        <dbReference type="Proteomes" id="UP001221898"/>
    </source>
</evidence>
<proteinExistence type="predicted"/>
<keyword evidence="2" id="KW-1185">Reference proteome</keyword>
<protein>
    <submittedName>
        <fullName evidence="1">Uncharacterized protein</fullName>
    </submittedName>
</protein>
<name>A0AAD7SZX0_9TELE</name>
<dbReference type="EMBL" id="JAINUG010000021">
    <property type="protein sequence ID" value="KAJ8411844.1"/>
    <property type="molecule type" value="Genomic_DNA"/>
</dbReference>
<comment type="caution">
    <text evidence="1">The sequence shown here is derived from an EMBL/GenBank/DDBJ whole genome shotgun (WGS) entry which is preliminary data.</text>
</comment>
<reference evidence="1" key="1">
    <citation type="journal article" date="2023" name="Science">
        <title>Genome structures resolve the early diversification of teleost fishes.</title>
        <authorList>
            <person name="Parey E."/>
            <person name="Louis A."/>
            <person name="Montfort J."/>
            <person name="Bouchez O."/>
            <person name="Roques C."/>
            <person name="Iampietro C."/>
            <person name="Lluch J."/>
            <person name="Castinel A."/>
            <person name="Donnadieu C."/>
            <person name="Desvignes T."/>
            <person name="Floi Bucao C."/>
            <person name="Jouanno E."/>
            <person name="Wen M."/>
            <person name="Mejri S."/>
            <person name="Dirks R."/>
            <person name="Jansen H."/>
            <person name="Henkel C."/>
            <person name="Chen W.J."/>
            <person name="Zahm M."/>
            <person name="Cabau C."/>
            <person name="Klopp C."/>
            <person name="Thompson A.W."/>
            <person name="Robinson-Rechavi M."/>
            <person name="Braasch I."/>
            <person name="Lecointre G."/>
            <person name="Bobe J."/>
            <person name="Postlethwait J.H."/>
            <person name="Berthelot C."/>
            <person name="Roest Crollius H."/>
            <person name="Guiguen Y."/>
        </authorList>
    </citation>
    <scope>NUCLEOTIDE SEQUENCE</scope>
    <source>
        <strain evidence="1">NC1722</strain>
    </source>
</reference>
<evidence type="ECO:0000313" key="1">
    <source>
        <dbReference type="EMBL" id="KAJ8411844.1"/>
    </source>
</evidence>
<dbReference type="Proteomes" id="UP001221898">
    <property type="component" value="Unassembled WGS sequence"/>
</dbReference>
<sequence>MYRRGKVLITPKCCAVAVWAKPSDNIKHDLELTTMIGGALTTSLLCTERRALSFLNTEVTPLKQKRHPKAYGGREVEKKFKLMPIFFKKLYKTELKRSPVALESSGPADPAWSRACPGLSDLQSPFGFGLGLTRRSLRLKFPPVRVAGEQEPI</sequence>
<dbReference type="AlphaFoldDB" id="A0AAD7SZX0"/>
<accession>A0AAD7SZX0</accession>